<evidence type="ECO:0000256" key="1">
    <source>
        <dbReference type="SAM" id="MobiDB-lite"/>
    </source>
</evidence>
<name>A0AAV0B3E2_PHAPC</name>
<gene>
    <name evidence="2" type="ORF">PPACK8108_LOCUS12112</name>
</gene>
<sequence length="154" mass="17551">MDSNLTAQRSGIFFENKSLDSHHEFMFFFRNLWADNADAVLKVYSGTGALKRDFTWFGIRSKQGALNNLLNSYSYDLVTGSWNPKSNGEGDGRKEHEKRILEGEEKQRFEGDGPKGRAMRVFDRDEFQMRTIDEGLDRFTGSPFGAVSLHVGSR</sequence>
<dbReference type="EMBL" id="CALTRL010002866">
    <property type="protein sequence ID" value="CAH7677000.1"/>
    <property type="molecule type" value="Genomic_DNA"/>
</dbReference>
<reference evidence="2" key="1">
    <citation type="submission" date="2022-06" db="EMBL/GenBank/DDBJ databases">
        <authorList>
            <consortium name="SYNGENTA / RWTH Aachen University"/>
        </authorList>
    </citation>
    <scope>NUCLEOTIDE SEQUENCE</scope>
</reference>
<evidence type="ECO:0000313" key="2">
    <source>
        <dbReference type="EMBL" id="CAH7677000.1"/>
    </source>
</evidence>
<protein>
    <submittedName>
        <fullName evidence="2">Uncharacterized protein</fullName>
    </submittedName>
</protein>
<dbReference type="PANTHER" id="PTHR45662:SF2">
    <property type="entry name" value="PHOSPHATIDYLINOSITOL-3-PHOSPHATASE SAC1"/>
    <property type="match status" value="1"/>
</dbReference>
<dbReference type="GO" id="GO:0046856">
    <property type="term" value="P:phosphatidylinositol dephosphorylation"/>
    <property type="evidence" value="ECO:0007669"/>
    <property type="project" value="TreeGrafter"/>
</dbReference>
<dbReference type="GO" id="GO:0043812">
    <property type="term" value="F:phosphatidylinositol-4-phosphate phosphatase activity"/>
    <property type="evidence" value="ECO:0007669"/>
    <property type="project" value="TreeGrafter"/>
</dbReference>
<dbReference type="GO" id="GO:0005783">
    <property type="term" value="C:endoplasmic reticulum"/>
    <property type="evidence" value="ECO:0007669"/>
    <property type="project" value="TreeGrafter"/>
</dbReference>
<organism evidence="2 3">
    <name type="scientific">Phakopsora pachyrhizi</name>
    <name type="common">Asian soybean rust disease fungus</name>
    <dbReference type="NCBI Taxonomy" id="170000"/>
    <lineage>
        <taxon>Eukaryota</taxon>
        <taxon>Fungi</taxon>
        <taxon>Dikarya</taxon>
        <taxon>Basidiomycota</taxon>
        <taxon>Pucciniomycotina</taxon>
        <taxon>Pucciniomycetes</taxon>
        <taxon>Pucciniales</taxon>
        <taxon>Phakopsoraceae</taxon>
        <taxon>Phakopsora</taxon>
    </lineage>
</organism>
<comment type="caution">
    <text evidence="2">The sequence shown here is derived from an EMBL/GenBank/DDBJ whole genome shotgun (WGS) entry which is preliminary data.</text>
</comment>
<keyword evidence="3" id="KW-1185">Reference proteome</keyword>
<feature type="compositionally biased region" description="Basic and acidic residues" evidence="1">
    <location>
        <begin position="88"/>
        <end position="117"/>
    </location>
</feature>
<evidence type="ECO:0000313" key="3">
    <source>
        <dbReference type="Proteomes" id="UP001153365"/>
    </source>
</evidence>
<proteinExistence type="predicted"/>
<dbReference type="AlphaFoldDB" id="A0AAV0B3E2"/>
<accession>A0AAV0B3E2</accession>
<dbReference type="Proteomes" id="UP001153365">
    <property type="component" value="Unassembled WGS sequence"/>
</dbReference>
<feature type="region of interest" description="Disordered" evidence="1">
    <location>
        <begin position="82"/>
        <end position="117"/>
    </location>
</feature>
<dbReference type="PANTHER" id="PTHR45662">
    <property type="entry name" value="PHOSPHATIDYLINOSITIDE PHOSPHATASE SAC1"/>
    <property type="match status" value="1"/>
</dbReference>